<reference evidence="1" key="1">
    <citation type="submission" date="2018-02" db="EMBL/GenBank/DDBJ databases">
        <title>Rhizophora mucronata_Transcriptome.</title>
        <authorList>
            <person name="Meera S.P."/>
            <person name="Sreeshan A."/>
            <person name="Augustine A."/>
        </authorList>
    </citation>
    <scope>NUCLEOTIDE SEQUENCE</scope>
    <source>
        <tissue evidence="1">Leaf</tissue>
    </source>
</reference>
<name>A0A2P2QCI4_RHIMU</name>
<organism evidence="1">
    <name type="scientific">Rhizophora mucronata</name>
    <name type="common">Asiatic mangrove</name>
    <dbReference type="NCBI Taxonomy" id="61149"/>
    <lineage>
        <taxon>Eukaryota</taxon>
        <taxon>Viridiplantae</taxon>
        <taxon>Streptophyta</taxon>
        <taxon>Embryophyta</taxon>
        <taxon>Tracheophyta</taxon>
        <taxon>Spermatophyta</taxon>
        <taxon>Magnoliopsida</taxon>
        <taxon>eudicotyledons</taxon>
        <taxon>Gunneridae</taxon>
        <taxon>Pentapetalae</taxon>
        <taxon>rosids</taxon>
        <taxon>fabids</taxon>
        <taxon>Malpighiales</taxon>
        <taxon>Rhizophoraceae</taxon>
        <taxon>Rhizophora</taxon>
    </lineage>
</organism>
<protein>
    <submittedName>
        <fullName evidence="1">Uncharacterized protein</fullName>
    </submittedName>
</protein>
<dbReference type="EMBL" id="GGEC01084226">
    <property type="protein sequence ID" value="MBX64710.1"/>
    <property type="molecule type" value="Transcribed_RNA"/>
</dbReference>
<proteinExistence type="predicted"/>
<accession>A0A2P2QCI4</accession>
<evidence type="ECO:0000313" key="1">
    <source>
        <dbReference type="EMBL" id="MBX64710.1"/>
    </source>
</evidence>
<sequence>MSNEPENGPCGYVLTSPCGYVLTQKHVTDI</sequence>
<dbReference type="AlphaFoldDB" id="A0A2P2QCI4"/>